<dbReference type="InterPro" id="IPR013087">
    <property type="entry name" value="Znf_C2H2_type"/>
</dbReference>
<gene>
    <name evidence="5" type="ORF">KP509_37G003700</name>
</gene>
<dbReference type="SMART" id="SM00355">
    <property type="entry name" value="ZnF_C2H2"/>
    <property type="match status" value="4"/>
</dbReference>
<dbReference type="PROSITE" id="PS00028">
    <property type="entry name" value="ZINC_FINGER_C2H2_1"/>
    <property type="match status" value="2"/>
</dbReference>
<feature type="compositionally biased region" description="Basic and acidic residues" evidence="3">
    <location>
        <begin position="129"/>
        <end position="142"/>
    </location>
</feature>
<feature type="domain" description="C2H2-type" evidence="4">
    <location>
        <begin position="220"/>
        <end position="244"/>
    </location>
</feature>
<dbReference type="PANTHER" id="PTHR45878:SF44">
    <property type="entry name" value="C2H2-TYPE DOMAIN-CONTAINING PROTEIN"/>
    <property type="match status" value="1"/>
</dbReference>
<evidence type="ECO:0000256" key="3">
    <source>
        <dbReference type="SAM" id="MobiDB-lite"/>
    </source>
</evidence>
<evidence type="ECO:0000256" key="2">
    <source>
        <dbReference type="PROSITE-ProRule" id="PRU00042"/>
    </source>
</evidence>
<comment type="similarity">
    <text evidence="1">Belongs to the WIP C2H2-type zinc-finger protein family.</text>
</comment>
<dbReference type="PANTHER" id="PTHR45878">
    <property type="entry name" value="ZINC FINGER PROTEIN WIP2"/>
    <property type="match status" value="1"/>
</dbReference>
<reference evidence="5" key="1">
    <citation type="submission" date="2021-08" db="EMBL/GenBank/DDBJ databases">
        <title>WGS assembly of Ceratopteris richardii.</title>
        <authorList>
            <person name="Marchant D.B."/>
            <person name="Chen G."/>
            <person name="Jenkins J."/>
            <person name="Shu S."/>
            <person name="Leebens-Mack J."/>
            <person name="Grimwood J."/>
            <person name="Schmutz J."/>
            <person name="Soltis P."/>
            <person name="Soltis D."/>
            <person name="Chen Z.-H."/>
        </authorList>
    </citation>
    <scope>NUCLEOTIDE SEQUENCE</scope>
    <source>
        <strain evidence="5">Whitten #5841</strain>
        <tissue evidence="5">Leaf</tissue>
    </source>
</reference>
<dbReference type="OrthoDB" id="2687452at2759"/>
<dbReference type="EMBL" id="CM035442">
    <property type="protein sequence ID" value="KAH7279063.1"/>
    <property type="molecule type" value="Genomic_DNA"/>
</dbReference>
<dbReference type="Proteomes" id="UP000825935">
    <property type="component" value="Chromosome 37"/>
</dbReference>
<keyword evidence="2" id="KW-0863">Zinc-finger</keyword>
<dbReference type="InterPro" id="IPR036236">
    <property type="entry name" value="Znf_C2H2_sf"/>
</dbReference>
<dbReference type="OMA" id="NDMGIYS"/>
<feature type="region of interest" description="Disordered" evidence="3">
    <location>
        <begin position="102"/>
        <end position="206"/>
    </location>
</feature>
<dbReference type="Gene3D" id="3.30.160.60">
    <property type="entry name" value="Classic Zinc Finger"/>
    <property type="match status" value="2"/>
</dbReference>
<dbReference type="GO" id="GO:0008270">
    <property type="term" value="F:zinc ion binding"/>
    <property type="evidence" value="ECO:0007669"/>
    <property type="project" value="UniProtKB-KW"/>
</dbReference>
<dbReference type="GO" id="GO:0003700">
    <property type="term" value="F:DNA-binding transcription factor activity"/>
    <property type="evidence" value="ECO:0007669"/>
    <property type="project" value="InterPro"/>
</dbReference>
<keyword evidence="2" id="KW-0862">Zinc</keyword>
<feature type="compositionally biased region" description="Basic and acidic residues" evidence="3">
    <location>
        <begin position="150"/>
        <end position="161"/>
    </location>
</feature>
<evidence type="ECO:0000313" key="6">
    <source>
        <dbReference type="Proteomes" id="UP000825935"/>
    </source>
</evidence>
<protein>
    <recommendedName>
        <fullName evidence="4">C2H2-type domain-containing protein</fullName>
    </recommendedName>
</protein>
<dbReference type="InterPro" id="IPR043584">
    <property type="entry name" value="WIP1/2/3/4/5/6"/>
</dbReference>
<comment type="caution">
    <text evidence="5">The sequence shown here is derived from an EMBL/GenBank/DDBJ whole genome shotgun (WGS) entry which is preliminary data.</text>
</comment>
<proteinExistence type="inferred from homology"/>
<accession>A0A8T2Q659</accession>
<evidence type="ECO:0000256" key="1">
    <source>
        <dbReference type="ARBA" id="ARBA00023452"/>
    </source>
</evidence>
<dbReference type="PROSITE" id="PS50157">
    <property type="entry name" value="ZINC_FINGER_C2H2_2"/>
    <property type="match status" value="1"/>
</dbReference>
<keyword evidence="2" id="KW-0479">Metal-binding</keyword>
<keyword evidence="6" id="KW-1185">Reference proteome</keyword>
<feature type="compositionally biased region" description="Polar residues" evidence="3">
    <location>
        <begin position="163"/>
        <end position="172"/>
    </location>
</feature>
<organism evidence="5 6">
    <name type="scientific">Ceratopteris richardii</name>
    <name type="common">Triangle waterfern</name>
    <dbReference type="NCBI Taxonomy" id="49495"/>
    <lineage>
        <taxon>Eukaryota</taxon>
        <taxon>Viridiplantae</taxon>
        <taxon>Streptophyta</taxon>
        <taxon>Embryophyta</taxon>
        <taxon>Tracheophyta</taxon>
        <taxon>Polypodiopsida</taxon>
        <taxon>Polypodiidae</taxon>
        <taxon>Polypodiales</taxon>
        <taxon>Pteridineae</taxon>
        <taxon>Pteridaceae</taxon>
        <taxon>Parkerioideae</taxon>
        <taxon>Ceratopteris</taxon>
    </lineage>
</organism>
<dbReference type="SUPFAM" id="SSF57667">
    <property type="entry name" value="beta-beta-alpha zinc fingers"/>
    <property type="match status" value="2"/>
</dbReference>
<evidence type="ECO:0000259" key="4">
    <source>
        <dbReference type="PROSITE" id="PS50157"/>
    </source>
</evidence>
<name>A0A8T2Q659_CERRI</name>
<evidence type="ECO:0000313" key="5">
    <source>
        <dbReference type="EMBL" id="KAH7279063.1"/>
    </source>
</evidence>
<dbReference type="AlphaFoldDB" id="A0A8T2Q659"/>
<sequence length="635" mass="67806">MLAVPMPTGFPGRLQAAHDPPIPEFHQEVAFGLAATHHDLPDLFVPMNPPTMHPKLVATLRSLLTPLPSPLGNKEQRGPSVDGEKNMTVHFPLDEVELSAVEATTSPGKVESGGSGTGKTERAVMPAKDTVEKKKEGGDCGLKRNSSGKKGNERESMDLSHEISVQTESGAQSRKEPDENWDGDENEGGARTATGEEGTEDEEVEATVVPVDLIRNRRPFVCSYEGCNKTFKNPQTMKMHNKTHYPGTEVCRPQRRGTPAPITEKTDGASLMAGSGVAGASAAAGKGGHNKKIPSRCPLCRKTFVGLYELRRHFGRKHSEGEKAHACRKCSKRFYIEVDLRDHEKLCGEPILCKCGMKFAFKCNLVAHKKAHPECQDPPPYTQLVPPSYHYDHLAGGNTIMTLTSSSATAVPMTHNLLPPMSNASSTFASSACPSSATPSSNPALHLLSSACSKPSEPLAAYAALSSFCPSSPASILASPATASSLLHRNVSAYPNQGLRAKHRSIPATHDSTPTFSSEGCCSLPRHSSVFAKPPLGDVTNCFPPAPKPAFLSAESSKLGMKPIQSLRTTAIPAANYPTNRTASLASPAQFFSTERTENINVMSAGALKVALGILSPYDDSLNSPCASSARSKHF</sequence>